<proteinExistence type="predicted"/>
<reference evidence="2 3" key="1">
    <citation type="journal article" date="2024" name="Plant Biotechnol. J.">
        <title>Dendrobium thyrsiflorum genome and its molecular insights into genes involved in important horticultural traits.</title>
        <authorList>
            <person name="Chen B."/>
            <person name="Wang J.Y."/>
            <person name="Zheng P.J."/>
            <person name="Li K.L."/>
            <person name="Liang Y.M."/>
            <person name="Chen X.F."/>
            <person name="Zhang C."/>
            <person name="Zhao X."/>
            <person name="He X."/>
            <person name="Zhang G.Q."/>
            <person name="Liu Z.J."/>
            <person name="Xu Q."/>
        </authorList>
    </citation>
    <scope>NUCLEOTIDE SEQUENCE [LARGE SCALE GENOMIC DNA]</scope>
    <source>
        <strain evidence="2">GZMU011</strain>
    </source>
</reference>
<comment type="caution">
    <text evidence="2">The sequence shown here is derived from an EMBL/GenBank/DDBJ whole genome shotgun (WGS) entry which is preliminary data.</text>
</comment>
<feature type="compositionally biased region" description="Polar residues" evidence="1">
    <location>
        <begin position="79"/>
        <end position="89"/>
    </location>
</feature>
<sequence>MLSSLISIHVPMSPISIPAQIFRSRHRWRAGKPPARSSSVVGRETGSTPTTRRAFEAFNKENSLNQKYTAASEPDLLSTGGQSRQGSIHESSDPSPR</sequence>
<dbReference type="AlphaFoldDB" id="A0ABD0V871"/>
<gene>
    <name evidence="2" type="ORF">M5K25_008199</name>
</gene>
<keyword evidence="3" id="KW-1185">Reference proteome</keyword>
<feature type="compositionally biased region" description="Polar residues" evidence="1">
    <location>
        <begin position="60"/>
        <end position="69"/>
    </location>
</feature>
<evidence type="ECO:0000256" key="1">
    <source>
        <dbReference type="SAM" id="MobiDB-lite"/>
    </source>
</evidence>
<organism evidence="2 3">
    <name type="scientific">Dendrobium thyrsiflorum</name>
    <name type="common">Pinecone-like raceme dendrobium</name>
    <name type="synonym">Orchid</name>
    <dbReference type="NCBI Taxonomy" id="117978"/>
    <lineage>
        <taxon>Eukaryota</taxon>
        <taxon>Viridiplantae</taxon>
        <taxon>Streptophyta</taxon>
        <taxon>Embryophyta</taxon>
        <taxon>Tracheophyta</taxon>
        <taxon>Spermatophyta</taxon>
        <taxon>Magnoliopsida</taxon>
        <taxon>Liliopsida</taxon>
        <taxon>Asparagales</taxon>
        <taxon>Orchidaceae</taxon>
        <taxon>Epidendroideae</taxon>
        <taxon>Malaxideae</taxon>
        <taxon>Dendrobiinae</taxon>
        <taxon>Dendrobium</taxon>
    </lineage>
</organism>
<accession>A0ABD0V871</accession>
<evidence type="ECO:0000313" key="2">
    <source>
        <dbReference type="EMBL" id="KAL0921153.1"/>
    </source>
</evidence>
<evidence type="ECO:0000313" key="3">
    <source>
        <dbReference type="Proteomes" id="UP001552299"/>
    </source>
</evidence>
<protein>
    <submittedName>
        <fullName evidence="2">Uncharacterized protein</fullName>
    </submittedName>
</protein>
<name>A0ABD0V871_DENTH</name>
<feature type="region of interest" description="Disordered" evidence="1">
    <location>
        <begin position="28"/>
        <end position="97"/>
    </location>
</feature>
<feature type="compositionally biased region" description="Polar residues" evidence="1">
    <location>
        <begin position="36"/>
        <end position="51"/>
    </location>
</feature>
<dbReference type="Proteomes" id="UP001552299">
    <property type="component" value="Unassembled WGS sequence"/>
</dbReference>
<dbReference type="EMBL" id="JANQDX010000007">
    <property type="protein sequence ID" value="KAL0921153.1"/>
    <property type="molecule type" value="Genomic_DNA"/>
</dbReference>